<sequence length="370" mass="41002">MEVAGLALGVTQLVHETLQIYEFSRTVIRAPWAATQDLYFNIRLYGLAGIIIALFGNRSVWKAQMQVINLGGEKQADNWKKSTLDESNIIAVAASIVVQIAITALSLDGLGQAHWTARGFLVFSLTSATMAVYSATTQCRVYCQLISSKDIKRQIKVIEVIELPHNLWITSRAIQRRIEEARVSANPIKVIPAFTNSRSHVAYQIPSVPSMITASAPFTLLTSALHSFLIGFGIYLGYLWTRNLGQDITAADNRSVFITYVTGLGSCYLIYVLANTALRPRDSSSIWLRELKEAIGKQPKTPVQSILDLTIDPTSRTAQDNRTANADPPNEDIAHTLRQSAQLRRALAESEEHLASLYEQLERNSTEQPS</sequence>
<organism evidence="1 2">
    <name type="scientific">Hypoxylon rubiginosum</name>
    <dbReference type="NCBI Taxonomy" id="110542"/>
    <lineage>
        <taxon>Eukaryota</taxon>
        <taxon>Fungi</taxon>
        <taxon>Dikarya</taxon>
        <taxon>Ascomycota</taxon>
        <taxon>Pezizomycotina</taxon>
        <taxon>Sordariomycetes</taxon>
        <taxon>Xylariomycetidae</taxon>
        <taxon>Xylariales</taxon>
        <taxon>Hypoxylaceae</taxon>
        <taxon>Hypoxylon</taxon>
    </lineage>
</organism>
<name>A0ACC0CRU1_9PEZI</name>
<reference evidence="1 2" key="1">
    <citation type="journal article" date="2022" name="New Phytol.">
        <title>Ecological generalism drives hyperdiversity of secondary metabolite gene clusters in xylarialean endophytes.</title>
        <authorList>
            <person name="Franco M.E.E."/>
            <person name="Wisecaver J.H."/>
            <person name="Arnold A.E."/>
            <person name="Ju Y.M."/>
            <person name="Slot J.C."/>
            <person name="Ahrendt S."/>
            <person name="Moore L.P."/>
            <person name="Eastman K.E."/>
            <person name="Scott K."/>
            <person name="Konkel Z."/>
            <person name="Mondo S.J."/>
            <person name="Kuo A."/>
            <person name="Hayes R.D."/>
            <person name="Haridas S."/>
            <person name="Andreopoulos B."/>
            <person name="Riley R."/>
            <person name="LaButti K."/>
            <person name="Pangilinan J."/>
            <person name="Lipzen A."/>
            <person name="Amirebrahimi M."/>
            <person name="Yan J."/>
            <person name="Adam C."/>
            <person name="Keymanesh K."/>
            <person name="Ng V."/>
            <person name="Louie K."/>
            <person name="Northen T."/>
            <person name="Drula E."/>
            <person name="Henrissat B."/>
            <person name="Hsieh H.M."/>
            <person name="Youens-Clark K."/>
            <person name="Lutzoni F."/>
            <person name="Miadlikowska J."/>
            <person name="Eastwood D.C."/>
            <person name="Hamelin R.C."/>
            <person name="Grigoriev I.V."/>
            <person name="U'Ren J.M."/>
        </authorList>
    </citation>
    <scope>NUCLEOTIDE SEQUENCE [LARGE SCALE GENOMIC DNA]</scope>
    <source>
        <strain evidence="1 2">ER1909</strain>
    </source>
</reference>
<dbReference type="EMBL" id="MU394357">
    <property type="protein sequence ID" value="KAI6083119.1"/>
    <property type="molecule type" value="Genomic_DNA"/>
</dbReference>
<proteinExistence type="predicted"/>
<protein>
    <submittedName>
        <fullName evidence="1">Uncharacterized protein</fullName>
    </submittedName>
</protein>
<gene>
    <name evidence="1" type="ORF">F4821DRAFT_196797</name>
</gene>
<keyword evidence="2" id="KW-1185">Reference proteome</keyword>
<dbReference type="Proteomes" id="UP001497680">
    <property type="component" value="Unassembled WGS sequence"/>
</dbReference>
<evidence type="ECO:0000313" key="1">
    <source>
        <dbReference type="EMBL" id="KAI6083119.1"/>
    </source>
</evidence>
<comment type="caution">
    <text evidence="1">The sequence shown here is derived from an EMBL/GenBank/DDBJ whole genome shotgun (WGS) entry which is preliminary data.</text>
</comment>
<evidence type="ECO:0000313" key="2">
    <source>
        <dbReference type="Proteomes" id="UP001497680"/>
    </source>
</evidence>
<accession>A0ACC0CRU1</accession>